<evidence type="ECO:0000313" key="4">
    <source>
        <dbReference type="Proteomes" id="UP000237381"/>
    </source>
</evidence>
<name>A0A2S4M084_9BURK</name>
<dbReference type="EMBL" id="PQGA01000015">
    <property type="protein sequence ID" value="POR48132.1"/>
    <property type="molecule type" value="Genomic_DNA"/>
</dbReference>
<evidence type="ECO:0000256" key="1">
    <source>
        <dbReference type="SAM" id="SignalP"/>
    </source>
</evidence>
<gene>
    <name evidence="3" type="ORF">B0G62_11512</name>
</gene>
<dbReference type="RefSeq" id="WP_103706427.1">
    <property type="nucleotide sequence ID" value="NZ_PQGA01000015.1"/>
</dbReference>
<dbReference type="InterPro" id="IPR007461">
    <property type="entry name" value="Ysc84_actin-binding"/>
</dbReference>
<dbReference type="PROSITE" id="PS51257">
    <property type="entry name" value="PROKAR_LIPOPROTEIN"/>
    <property type="match status" value="1"/>
</dbReference>
<organism evidence="3 4">
    <name type="scientific">Paraburkholderia eburnea</name>
    <dbReference type="NCBI Taxonomy" id="1189126"/>
    <lineage>
        <taxon>Bacteria</taxon>
        <taxon>Pseudomonadati</taxon>
        <taxon>Pseudomonadota</taxon>
        <taxon>Betaproteobacteria</taxon>
        <taxon>Burkholderiales</taxon>
        <taxon>Burkholderiaceae</taxon>
        <taxon>Paraburkholderia</taxon>
    </lineage>
</organism>
<feature type="domain" description="Ysc84 actin-binding" evidence="2">
    <location>
        <begin position="105"/>
        <end position="188"/>
    </location>
</feature>
<evidence type="ECO:0000259" key="2">
    <source>
        <dbReference type="Pfam" id="PF04366"/>
    </source>
</evidence>
<dbReference type="AlphaFoldDB" id="A0A2S4M084"/>
<protein>
    <submittedName>
        <fullName evidence="3">Lipid-binding SYLF domain-containing protein</fullName>
    </submittedName>
</protein>
<feature type="chain" id="PRO_5015769988" evidence="1">
    <location>
        <begin position="31"/>
        <end position="192"/>
    </location>
</feature>
<comment type="caution">
    <text evidence="3">The sequence shown here is derived from an EMBL/GenBank/DDBJ whole genome shotgun (WGS) entry which is preliminary data.</text>
</comment>
<proteinExistence type="predicted"/>
<dbReference type="OrthoDB" id="198978at2"/>
<dbReference type="CDD" id="cd11524">
    <property type="entry name" value="SYLF"/>
    <property type="match status" value="1"/>
</dbReference>
<feature type="signal peptide" evidence="1">
    <location>
        <begin position="1"/>
        <end position="30"/>
    </location>
</feature>
<dbReference type="Pfam" id="PF04366">
    <property type="entry name" value="Ysc84"/>
    <property type="match status" value="1"/>
</dbReference>
<accession>A0A2S4M084</accession>
<dbReference type="Proteomes" id="UP000237381">
    <property type="component" value="Unassembled WGS sequence"/>
</dbReference>
<evidence type="ECO:0000313" key="3">
    <source>
        <dbReference type="EMBL" id="POR48132.1"/>
    </source>
</evidence>
<keyword evidence="1" id="KW-0732">Signal</keyword>
<keyword evidence="4" id="KW-1185">Reference proteome</keyword>
<sequence>MSLKPLRIAALMSAMLVAACSTTGFTTSSASSEAASHAQLVREARVALNNLYATTPSARNLSANAAGVLIFPSIVKAGFLLGGSGGRGVLFGPDGSVKGYYSAGAVSWGLQAGAQSFSEAMVLMTPDAVQNLDTADGWSVGVGPSVVVADEGIARDVTTTTARSDVYAFIYGQSGLMAGLGVQGQKITRLSN</sequence>
<reference evidence="3 4" key="1">
    <citation type="submission" date="2018-01" db="EMBL/GenBank/DDBJ databases">
        <title>Genomic Encyclopedia of Type Strains, Phase III (KMG-III): the genomes of soil and plant-associated and newly described type strains.</title>
        <authorList>
            <person name="Whitman W."/>
        </authorList>
    </citation>
    <scope>NUCLEOTIDE SEQUENCE [LARGE SCALE GENOMIC DNA]</scope>
    <source>
        <strain evidence="3 4">JCM 18070</strain>
    </source>
</reference>